<accession>M7BQ15</accession>
<proteinExistence type="inferred from homology"/>
<evidence type="ECO:0000256" key="5">
    <source>
        <dbReference type="SAM" id="SignalP"/>
    </source>
</evidence>
<dbReference type="Pfam" id="PF14704">
    <property type="entry name" value="DERM"/>
    <property type="match status" value="1"/>
</dbReference>
<evidence type="ECO:0000313" key="6">
    <source>
        <dbReference type="EMBL" id="EMP34108.1"/>
    </source>
</evidence>
<dbReference type="InterPro" id="IPR026645">
    <property type="entry name" value="Dermatopontin"/>
</dbReference>
<dbReference type="PANTHER" id="PTHR15040:SF2">
    <property type="entry name" value="DERMATOPONTIN"/>
    <property type="match status" value="1"/>
</dbReference>
<reference evidence="7" key="1">
    <citation type="journal article" date="2013" name="Nat. Genet.">
        <title>The draft genomes of soft-shell turtle and green sea turtle yield insights into the development and evolution of the turtle-specific body plan.</title>
        <authorList>
            <person name="Wang Z."/>
            <person name="Pascual-Anaya J."/>
            <person name="Zadissa A."/>
            <person name="Li W."/>
            <person name="Niimura Y."/>
            <person name="Huang Z."/>
            <person name="Li C."/>
            <person name="White S."/>
            <person name="Xiong Z."/>
            <person name="Fang D."/>
            <person name="Wang B."/>
            <person name="Ming Y."/>
            <person name="Chen Y."/>
            <person name="Zheng Y."/>
            <person name="Kuraku S."/>
            <person name="Pignatelli M."/>
            <person name="Herrero J."/>
            <person name="Beal K."/>
            <person name="Nozawa M."/>
            <person name="Li Q."/>
            <person name="Wang J."/>
            <person name="Zhang H."/>
            <person name="Yu L."/>
            <person name="Shigenobu S."/>
            <person name="Wang J."/>
            <person name="Liu J."/>
            <person name="Flicek P."/>
            <person name="Searle S."/>
            <person name="Wang J."/>
            <person name="Kuratani S."/>
            <person name="Yin Y."/>
            <person name="Aken B."/>
            <person name="Zhang G."/>
            <person name="Irie N."/>
        </authorList>
    </citation>
    <scope>NUCLEOTIDE SEQUENCE [LARGE SCALE GENOMIC DNA]</scope>
</reference>
<dbReference type="GO" id="GO:0031012">
    <property type="term" value="C:extracellular matrix"/>
    <property type="evidence" value="ECO:0007669"/>
    <property type="project" value="TreeGrafter"/>
</dbReference>
<organism evidence="6 7">
    <name type="scientific">Chelonia mydas</name>
    <name type="common">Green sea-turtle</name>
    <name type="synonym">Chelonia agassizi</name>
    <dbReference type="NCBI Taxonomy" id="8469"/>
    <lineage>
        <taxon>Eukaryota</taxon>
        <taxon>Metazoa</taxon>
        <taxon>Chordata</taxon>
        <taxon>Craniata</taxon>
        <taxon>Vertebrata</taxon>
        <taxon>Euteleostomi</taxon>
        <taxon>Archelosauria</taxon>
        <taxon>Testudinata</taxon>
        <taxon>Testudines</taxon>
        <taxon>Cryptodira</taxon>
        <taxon>Durocryptodira</taxon>
        <taxon>Americhelydia</taxon>
        <taxon>Chelonioidea</taxon>
        <taxon>Cheloniidae</taxon>
        <taxon>Chelonia</taxon>
    </lineage>
</organism>
<name>M7BQ15_CHEMY</name>
<dbReference type="GO" id="GO:0005615">
    <property type="term" value="C:extracellular space"/>
    <property type="evidence" value="ECO:0007669"/>
    <property type="project" value="TreeGrafter"/>
</dbReference>
<comment type="similarity">
    <text evidence="2">Belongs to the dermatopontin family.</text>
</comment>
<evidence type="ECO:0000256" key="1">
    <source>
        <dbReference type="ARBA" id="ARBA00004613"/>
    </source>
</evidence>
<dbReference type="AlphaFoldDB" id="M7BQ15"/>
<dbReference type="eggNOG" id="ENOG502RTKC">
    <property type="taxonomic scope" value="Eukaryota"/>
</dbReference>
<evidence type="ECO:0000256" key="2">
    <source>
        <dbReference type="ARBA" id="ARBA00008712"/>
    </source>
</evidence>
<gene>
    <name evidence="6" type="ORF">UY3_08754</name>
</gene>
<dbReference type="EMBL" id="KB534020">
    <property type="protein sequence ID" value="EMP34108.1"/>
    <property type="molecule type" value="Genomic_DNA"/>
</dbReference>
<evidence type="ECO:0000256" key="4">
    <source>
        <dbReference type="ARBA" id="ARBA00023157"/>
    </source>
</evidence>
<keyword evidence="3" id="KW-0964">Secreted</keyword>
<comment type="subcellular location">
    <subcellularLocation>
        <location evidence="1">Secreted</location>
    </subcellularLocation>
</comment>
<feature type="signal peptide" evidence="5">
    <location>
        <begin position="1"/>
        <end position="18"/>
    </location>
</feature>
<dbReference type="GO" id="GO:0030199">
    <property type="term" value="P:collagen fibril organization"/>
    <property type="evidence" value="ECO:0007669"/>
    <property type="project" value="TreeGrafter"/>
</dbReference>
<protein>
    <submittedName>
        <fullName evidence="6">Dermatopontin</fullName>
    </submittedName>
</protein>
<evidence type="ECO:0000313" key="7">
    <source>
        <dbReference type="Proteomes" id="UP000031443"/>
    </source>
</evidence>
<evidence type="ECO:0000256" key="3">
    <source>
        <dbReference type="ARBA" id="ARBA00022525"/>
    </source>
</evidence>
<keyword evidence="7" id="KW-1185">Reference proteome</keyword>
<keyword evidence="4" id="KW-1015">Disulfide bond</keyword>
<dbReference type="Proteomes" id="UP000031443">
    <property type="component" value="Unassembled WGS sequence"/>
</dbReference>
<feature type="chain" id="PRO_5004080432" evidence="5">
    <location>
        <begin position="19"/>
        <end position="230"/>
    </location>
</feature>
<dbReference type="PANTHER" id="PTHR15040">
    <property type="entry name" value="DERMATOPONTIN-RELATED"/>
    <property type="match status" value="1"/>
</dbReference>
<dbReference type="STRING" id="8469.M7BQ15"/>
<sequence>MDLVLLCVFLPLVTVAWGQYGDYNYQPYDYGDNDEWVNVYRQGFNFQCPHGQVIVAVRSTFSKKEGSDRLWNYACMPTPQSLGEPTECWWEEINRAGMQWYQTCSNNGLVAGFQSQYFPAVLDREWQFYCCRYSRKCPYSCSLTVEQPAHYGEDMDMMMYTYDHYIRGATTTFSAVDRFAFCFVLLLEVGAKVGISPVPPHLEYRVAILDQTMVHQMHYPSSGEVHHAPG</sequence>
<keyword evidence="5" id="KW-0732">Signal</keyword>